<dbReference type="EMBL" id="RBAH01000003">
    <property type="protein sequence ID" value="RKN85849.1"/>
    <property type="molecule type" value="Genomic_DNA"/>
</dbReference>
<evidence type="ECO:0000313" key="3">
    <source>
        <dbReference type="Proteomes" id="UP000282311"/>
    </source>
</evidence>
<dbReference type="AlphaFoldDB" id="A0A3B0CNL6"/>
<dbReference type="InterPro" id="IPR001853">
    <property type="entry name" value="DSBA-like_thioredoxin_dom"/>
</dbReference>
<dbReference type="InterPro" id="IPR036249">
    <property type="entry name" value="Thioredoxin-like_sf"/>
</dbReference>
<evidence type="ECO:0000313" key="2">
    <source>
        <dbReference type="EMBL" id="RKN85849.1"/>
    </source>
</evidence>
<dbReference type="PANTHER" id="PTHR13887:SF41">
    <property type="entry name" value="THIOREDOXIN SUPERFAMILY PROTEIN"/>
    <property type="match status" value="1"/>
</dbReference>
<dbReference type="OrthoDB" id="9799122at2"/>
<organism evidence="2 3">
    <name type="scientific">Paenibacillus ginsengarvi</name>
    <dbReference type="NCBI Taxonomy" id="400777"/>
    <lineage>
        <taxon>Bacteria</taxon>
        <taxon>Bacillati</taxon>
        <taxon>Bacillota</taxon>
        <taxon>Bacilli</taxon>
        <taxon>Bacillales</taxon>
        <taxon>Paenibacillaceae</taxon>
        <taxon>Paenibacillus</taxon>
    </lineage>
</organism>
<name>A0A3B0CNL6_9BACL</name>
<evidence type="ECO:0000259" key="1">
    <source>
        <dbReference type="Pfam" id="PF01323"/>
    </source>
</evidence>
<dbReference type="RefSeq" id="WP_120746217.1">
    <property type="nucleotide sequence ID" value="NZ_RBAH01000003.1"/>
</dbReference>
<dbReference type="Proteomes" id="UP000282311">
    <property type="component" value="Unassembled WGS sequence"/>
</dbReference>
<dbReference type="PANTHER" id="PTHR13887">
    <property type="entry name" value="GLUTATHIONE S-TRANSFERASE KAPPA"/>
    <property type="match status" value="1"/>
</dbReference>
<dbReference type="Gene3D" id="3.40.30.10">
    <property type="entry name" value="Glutaredoxin"/>
    <property type="match status" value="1"/>
</dbReference>
<dbReference type="SUPFAM" id="SSF52833">
    <property type="entry name" value="Thioredoxin-like"/>
    <property type="match status" value="1"/>
</dbReference>
<dbReference type="CDD" id="cd03024">
    <property type="entry name" value="DsbA_FrnE"/>
    <property type="match status" value="1"/>
</dbReference>
<sequence>MIIDIFQDNVCPWCRIGKANLFRALAERGGETPQIRWRAYMLDPTVPKEGLPFMSTMRQKYGPQFSKEGMLGRVVEAGAAVGLGFDFDKVEYMPNTRLSHELIALVPDESKAGLVEAFHRAYFEQGRNIGDRAVLLEIAAEAGLPSAELGSRLDLGEGSAQVEEDLSMARRIGITGVPFFIIGNKYALSGAQPPEAFLKVFRRLEEEA</sequence>
<reference evidence="2 3" key="1">
    <citation type="journal article" date="2007" name="Int. J. Syst. Evol. Microbiol.">
        <title>Paenibacillus ginsengarvi sp. nov., isolated from soil from ginseng cultivation.</title>
        <authorList>
            <person name="Yoon M.H."/>
            <person name="Ten L.N."/>
            <person name="Im W.T."/>
        </authorList>
    </citation>
    <scope>NUCLEOTIDE SEQUENCE [LARGE SCALE GENOMIC DNA]</scope>
    <source>
        <strain evidence="2 3">KCTC 13059</strain>
    </source>
</reference>
<feature type="domain" description="DSBA-like thioredoxin" evidence="1">
    <location>
        <begin position="3"/>
        <end position="199"/>
    </location>
</feature>
<dbReference type="Pfam" id="PF01323">
    <property type="entry name" value="DSBA"/>
    <property type="match status" value="1"/>
</dbReference>
<accession>A0A3B0CNL6</accession>
<keyword evidence="3" id="KW-1185">Reference proteome</keyword>
<proteinExistence type="predicted"/>
<dbReference type="GO" id="GO:0016491">
    <property type="term" value="F:oxidoreductase activity"/>
    <property type="evidence" value="ECO:0007669"/>
    <property type="project" value="InterPro"/>
</dbReference>
<protein>
    <submittedName>
        <fullName evidence="2">DsbA family oxidoreductase</fullName>
    </submittedName>
</protein>
<gene>
    <name evidence="2" type="ORF">D7M11_05815</name>
</gene>
<comment type="caution">
    <text evidence="2">The sequence shown here is derived from an EMBL/GenBank/DDBJ whole genome shotgun (WGS) entry which is preliminary data.</text>
</comment>